<comment type="caution">
    <text evidence="2">The sequence shown here is derived from an EMBL/GenBank/DDBJ whole genome shotgun (WGS) entry which is preliminary data.</text>
</comment>
<dbReference type="EMBL" id="MLJW01000052">
    <property type="protein sequence ID" value="OIR05135.1"/>
    <property type="molecule type" value="Genomic_DNA"/>
</dbReference>
<evidence type="ECO:0000313" key="2">
    <source>
        <dbReference type="EMBL" id="OIR05135.1"/>
    </source>
</evidence>
<organism evidence="2">
    <name type="scientific">mine drainage metagenome</name>
    <dbReference type="NCBI Taxonomy" id="410659"/>
    <lineage>
        <taxon>unclassified sequences</taxon>
        <taxon>metagenomes</taxon>
        <taxon>ecological metagenomes</taxon>
    </lineage>
</organism>
<feature type="transmembrane region" description="Helical" evidence="1">
    <location>
        <begin position="38"/>
        <end position="59"/>
    </location>
</feature>
<keyword evidence="1" id="KW-1133">Transmembrane helix</keyword>
<dbReference type="InterPro" id="IPR009943">
    <property type="entry name" value="DUF1475"/>
</dbReference>
<accession>A0A1J5S9X3</accession>
<evidence type="ECO:0008006" key="3">
    <source>
        <dbReference type="Google" id="ProtNLM"/>
    </source>
</evidence>
<sequence>MIVALRTFFIAVFVTMVAVTSWAGAQVALWAIPASVGGHPWFIATLFDTYWAFFTFYVWLFYKEPSWAARLLWFVAIVLLGNMAMAAYALAVLFRVPADAEPSEVLLRGRPVSSWVPAVLIVAFGLVAAGAAVF</sequence>
<feature type="transmembrane region" description="Helical" evidence="1">
    <location>
        <begin position="7"/>
        <end position="32"/>
    </location>
</feature>
<evidence type="ECO:0000256" key="1">
    <source>
        <dbReference type="SAM" id="Phobius"/>
    </source>
</evidence>
<gene>
    <name evidence="2" type="ORF">GALL_126930</name>
</gene>
<feature type="transmembrane region" description="Helical" evidence="1">
    <location>
        <begin position="114"/>
        <end position="133"/>
    </location>
</feature>
<protein>
    <recommendedName>
        <fullName evidence="3">DUF1475 domain-containing protein</fullName>
    </recommendedName>
</protein>
<dbReference type="Pfam" id="PF07343">
    <property type="entry name" value="DUF1475"/>
    <property type="match status" value="1"/>
</dbReference>
<feature type="transmembrane region" description="Helical" evidence="1">
    <location>
        <begin position="71"/>
        <end position="94"/>
    </location>
</feature>
<keyword evidence="1" id="KW-0812">Transmembrane</keyword>
<proteinExistence type="predicted"/>
<reference evidence="2" key="1">
    <citation type="submission" date="2016-10" db="EMBL/GenBank/DDBJ databases">
        <title>Sequence of Gallionella enrichment culture.</title>
        <authorList>
            <person name="Poehlein A."/>
            <person name="Muehling M."/>
            <person name="Daniel R."/>
        </authorList>
    </citation>
    <scope>NUCLEOTIDE SEQUENCE</scope>
</reference>
<dbReference type="AlphaFoldDB" id="A0A1J5S9X3"/>
<keyword evidence="1" id="KW-0472">Membrane</keyword>
<name>A0A1J5S9X3_9ZZZZ</name>